<reference evidence="6" key="2">
    <citation type="submission" date="2020-10" db="UniProtKB">
        <authorList>
            <consortium name="WormBaseParasite"/>
        </authorList>
    </citation>
    <scope>IDENTIFICATION</scope>
</reference>
<keyword evidence="3" id="KW-1133">Transmembrane helix</keyword>
<dbReference type="WBParaSite" id="Pan_g4938.t1">
    <property type="protein sequence ID" value="Pan_g4938.t1"/>
    <property type="gene ID" value="Pan_g4938"/>
</dbReference>
<name>A0A7E4W0F2_PANRE</name>
<evidence type="ECO:0000313" key="5">
    <source>
        <dbReference type="Proteomes" id="UP000492821"/>
    </source>
</evidence>
<organism evidence="5 6">
    <name type="scientific">Panagrellus redivivus</name>
    <name type="common">Microworm</name>
    <dbReference type="NCBI Taxonomy" id="6233"/>
    <lineage>
        <taxon>Eukaryota</taxon>
        <taxon>Metazoa</taxon>
        <taxon>Ecdysozoa</taxon>
        <taxon>Nematoda</taxon>
        <taxon>Chromadorea</taxon>
        <taxon>Rhabditida</taxon>
        <taxon>Tylenchina</taxon>
        <taxon>Panagrolaimomorpha</taxon>
        <taxon>Panagrolaimoidea</taxon>
        <taxon>Panagrolaimidae</taxon>
        <taxon>Panagrellus</taxon>
    </lineage>
</organism>
<keyword evidence="3" id="KW-0812">Transmembrane</keyword>
<accession>A0A7E4W0F2</accession>
<dbReference type="Gene3D" id="3.40.50.1820">
    <property type="entry name" value="alpha/beta hydrolase"/>
    <property type="match status" value="1"/>
</dbReference>
<dbReference type="InterPro" id="IPR029058">
    <property type="entry name" value="AB_hydrolase_fold"/>
</dbReference>
<dbReference type="PANTHER" id="PTHR43329">
    <property type="entry name" value="EPOXIDE HYDROLASE"/>
    <property type="match status" value="1"/>
</dbReference>
<feature type="domain" description="AB hydrolase-1" evidence="4">
    <location>
        <begin position="77"/>
        <end position="326"/>
    </location>
</feature>
<dbReference type="Pfam" id="PF00561">
    <property type="entry name" value="Abhydrolase_1"/>
    <property type="match status" value="1"/>
</dbReference>
<dbReference type="Proteomes" id="UP000492821">
    <property type="component" value="Unassembled WGS sequence"/>
</dbReference>
<dbReference type="GO" id="GO:0004301">
    <property type="term" value="F:epoxide hydrolase activity"/>
    <property type="evidence" value="ECO:0007669"/>
    <property type="project" value="UniProtKB-ARBA"/>
</dbReference>
<evidence type="ECO:0000256" key="3">
    <source>
        <dbReference type="SAM" id="Phobius"/>
    </source>
</evidence>
<evidence type="ECO:0000256" key="1">
    <source>
        <dbReference type="ARBA" id="ARBA00022801"/>
    </source>
</evidence>
<sequence>MSLLKNAVYYTVLATTTGFYGFTGALALAWEYIRNGRAPFARIKHEEPEVLKGWKHGYLKLSEINMHYVETGDPSKPLLLLVHGFPEFWYSYRHQLKYFERDYHVVAIDLRGYGGSDKPTDLASYSSTKLVNDLAEVIPALGRQRAFVVAHDWGGALAWILTAVHPELVEKLVILNVPHPFSFRKFIASTWKQFRLSWYMFFFVNPWLPELFMRRNDLASLIAMFRNKKVGLVNSENFTDADEAAWKYAFSGENAFTGPLNFYRAFLLRINPLPLPATPIQPETLIIWGEKDGALAIEAAEDSLRHCRSAKIHKIPNASHWVQQDAPEEVNRAIENFLRAEPIEIGEGVEVEHKASL</sequence>
<dbReference type="PRINTS" id="PR00111">
    <property type="entry name" value="ABHYDROLASE"/>
</dbReference>
<dbReference type="AlphaFoldDB" id="A0A7E4W0F2"/>
<comment type="similarity">
    <text evidence="2">Belongs to the AB hydrolase superfamily. Epoxide hydrolase family.</text>
</comment>
<evidence type="ECO:0000256" key="2">
    <source>
        <dbReference type="ARBA" id="ARBA00038334"/>
    </source>
</evidence>
<feature type="transmembrane region" description="Helical" evidence="3">
    <location>
        <begin position="7"/>
        <end position="30"/>
    </location>
</feature>
<reference evidence="5" key="1">
    <citation type="journal article" date="2013" name="Genetics">
        <title>The draft genome and transcriptome of Panagrellus redivivus are shaped by the harsh demands of a free-living lifestyle.</title>
        <authorList>
            <person name="Srinivasan J."/>
            <person name="Dillman A.R."/>
            <person name="Macchietto M.G."/>
            <person name="Heikkinen L."/>
            <person name="Lakso M."/>
            <person name="Fracchia K.M."/>
            <person name="Antoshechkin I."/>
            <person name="Mortazavi A."/>
            <person name="Wong G."/>
            <person name="Sternberg P.W."/>
        </authorList>
    </citation>
    <scope>NUCLEOTIDE SEQUENCE [LARGE SCALE GENOMIC DNA]</scope>
    <source>
        <strain evidence="5">MT8872</strain>
    </source>
</reference>
<proteinExistence type="inferred from homology"/>
<dbReference type="InterPro" id="IPR000639">
    <property type="entry name" value="Epox_hydrolase-like"/>
</dbReference>
<evidence type="ECO:0000259" key="4">
    <source>
        <dbReference type="Pfam" id="PF00561"/>
    </source>
</evidence>
<dbReference type="PRINTS" id="PR00412">
    <property type="entry name" value="EPOXHYDRLASE"/>
</dbReference>
<keyword evidence="5" id="KW-1185">Reference proteome</keyword>
<dbReference type="InterPro" id="IPR000073">
    <property type="entry name" value="AB_hydrolase_1"/>
</dbReference>
<keyword evidence="3" id="KW-0472">Membrane</keyword>
<evidence type="ECO:0000313" key="6">
    <source>
        <dbReference type="WBParaSite" id="Pan_g4938.t1"/>
    </source>
</evidence>
<keyword evidence="1" id="KW-0378">Hydrolase</keyword>
<protein>
    <submittedName>
        <fullName evidence="6">AB hydrolase-1 domain-containing protein</fullName>
    </submittedName>
</protein>
<dbReference type="SUPFAM" id="SSF53474">
    <property type="entry name" value="alpha/beta-Hydrolases"/>
    <property type="match status" value="1"/>
</dbReference>